<dbReference type="Proteomes" id="UP000823749">
    <property type="component" value="Chromosome 5"/>
</dbReference>
<organism evidence="2 3">
    <name type="scientific">Rhododendron griersonianum</name>
    <dbReference type="NCBI Taxonomy" id="479676"/>
    <lineage>
        <taxon>Eukaryota</taxon>
        <taxon>Viridiplantae</taxon>
        <taxon>Streptophyta</taxon>
        <taxon>Embryophyta</taxon>
        <taxon>Tracheophyta</taxon>
        <taxon>Spermatophyta</taxon>
        <taxon>Magnoliopsida</taxon>
        <taxon>eudicotyledons</taxon>
        <taxon>Gunneridae</taxon>
        <taxon>Pentapetalae</taxon>
        <taxon>asterids</taxon>
        <taxon>Ericales</taxon>
        <taxon>Ericaceae</taxon>
        <taxon>Ericoideae</taxon>
        <taxon>Rhodoreae</taxon>
        <taxon>Rhododendron</taxon>
    </lineage>
</organism>
<dbReference type="EMBL" id="JACTNZ010000005">
    <property type="protein sequence ID" value="KAG5549937.1"/>
    <property type="molecule type" value="Genomic_DNA"/>
</dbReference>
<feature type="region of interest" description="Disordered" evidence="1">
    <location>
        <begin position="100"/>
        <end position="131"/>
    </location>
</feature>
<sequence length="131" mass="13486">MAVRAEGGKDVGVAEGGGLDDGEELVVGEGGEEAAGVVGGELGGGGEEVGLLAVAVVVVPGGLWKEGLEFVRMGKRRITCFSLIPQLDDWVLCRVRQKSNKPRISGDAQYGSNNGLDGHAETKQGQLGRSP</sequence>
<proteinExistence type="predicted"/>
<accession>A0AAV6KBR7</accession>
<reference evidence="2" key="1">
    <citation type="submission" date="2020-08" db="EMBL/GenBank/DDBJ databases">
        <title>Plant Genome Project.</title>
        <authorList>
            <person name="Zhang R.-G."/>
        </authorList>
    </citation>
    <scope>NUCLEOTIDE SEQUENCE</scope>
    <source>
        <strain evidence="2">WSP0</strain>
        <tissue evidence="2">Leaf</tissue>
    </source>
</reference>
<comment type="caution">
    <text evidence="2">The sequence shown here is derived from an EMBL/GenBank/DDBJ whole genome shotgun (WGS) entry which is preliminary data.</text>
</comment>
<protein>
    <submittedName>
        <fullName evidence="2">Uncharacterized protein</fullName>
    </submittedName>
</protein>
<evidence type="ECO:0000256" key="1">
    <source>
        <dbReference type="SAM" id="MobiDB-lite"/>
    </source>
</evidence>
<keyword evidence="3" id="KW-1185">Reference proteome</keyword>
<feature type="region of interest" description="Disordered" evidence="1">
    <location>
        <begin position="1"/>
        <end position="23"/>
    </location>
</feature>
<name>A0AAV6KBR7_9ERIC</name>
<evidence type="ECO:0000313" key="2">
    <source>
        <dbReference type="EMBL" id="KAG5549937.1"/>
    </source>
</evidence>
<gene>
    <name evidence="2" type="ORF">RHGRI_015039</name>
</gene>
<dbReference type="AlphaFoldDB" id="A0AAV6KBR7"/>
<evidence type="ECO:0000313" key="3">
    <source>
        <dbReference type="Proteomes" id="UP000823749"/>
    </source>
</evidence>